<keyword evidence="4" id="KW-1185">Reference proteome</keyword>
<dbReference type="PATRIC" id="fig|394.7.peg.5099"/>
<accession>C3MFI1</accession>
<evidence type="ECO:0000256" key="1">
    <source>
        <dbReference type="SAM" id="SignalP"/>
    </source>
</evidence>
<gene>
    <name evidence="3" type="ordered locus">NGR_c22790</name>
</gene>
<dbReference type="KEGG" id="rhi:NGR_c22790"/>
<dbReference type="OrthoDB" id="9770043at2"/>
<dbReference type="eggNOG" id="COG2133">
    <property type="taxonomic scope" value="Bacteria"/>
</dbReference>
<dbReference type="Pfam" id="PF07995">
    <property type="entry name" value="GSDH"/>
    <property type="match status" value="1"/>
</dbReference>
<name>C3MFI1_SINFN</name>
<dbReference type="PANTHER" id="PTHR19328:SF75">
    <property type="entry name" value="ALDOSE SUGAR DEHYDROGENASE YLII"/>
    <property type="match status" value="1"/>
</dbReference>
<dbReference type="Proteomes" id="UP000001054">
    <property type="component" value="Chromosome"/>
</dbReference>
<evidence type="ECO:0000313" key="4">
    <source>
        <dbReference type="Proteomes" id="UP000001054"/>
    </source>
</evidence>
<feature type="signal peptide" evidence="1">
    <location>
        <begin position="1"/>
        <end position="36"/>
    </location>
</feature>
<dbReference type="SUPFAM" id="SSF50952">
    <property type="entry name" value="Soluble quinoprotein glucose dehydrogenase"/>
    <property type="match status" value="1"/>
</dbReference>
<protein>
    <submittedName>
        <fullName evidence="3">Glucose dehydrogenase</fullName>
    </submittedName>
</protein>
<dbReference type="RefSeq" id="WP_012708796.1">
    <property type="nucleotide sequence ID" value="NC_012587.1"/>
</dbReference>
<feature type="domain" description="Glucose/Sorbosone dehydrogenase" evidence="2">
    <location>
        <begin position="58"/>
        <end position="386"/>
    </location>
</feature>
<dbReference type="HOGENOM" id="CLU_012253_1_0_5"/>
<dbReference type="STRING" id="394.NGR_c22790"/>
<keyword evidence="1" id="KW-0732">Signal</keyword>
<organism evidence="3 4">
    <name type="scientific">Sinorhizobium fredii (strain NBRC 101917 / NGR234)</name>
    <dbReference type="NCBI Taxonomy" id="394"/>
    <lineage>
        <taxon>Bacteria</taxon>
        <taxon>Pseudomonadati</taxon>
        <taxon>Pseudomonadota</taxon>
        <taxon>Alphaproteobacteria</taxon>
        <taxon>Hyphomicrobiales</taxon>
        <taxon>Rhizobiaceae</taxon>
        <taxon>Sinorhizobium/Ensifer group</taxon>
        <taxon>Sinorhizobium</taxon>
    </lineage>
</organism>
<dbReference type="InterPro" id="IPR011042">
    <property type="entry name" value="6-blade_b-propeller_TolB-like"/>
</dbReference>
<dbReference type="InterPro" id="IPR012938">
    <property type="entry name" value="Glc/Sorbosone_DH"/>
</dbReference>
<evidence type="ECO:0000313" key="3">
    <source>
        <dbReference type="EMBL" id="ACP26038.1"/>
    </source>
</evidence>
<dbReference type="Gene3D" id="2.120.10.30">
    <property type="entry name" value="TolB, C-terminal domain"/>
    <property type="match status" value="1"/>
</dbReference>
<evidence type="ECO:0000259" key="2">
    <source>
        <dbReference type="Pfam" id="PF07995"/>
    </source>
</evidence>
<feature type="chain" id="PRO_5002929881" evidence="1">
    <location>
        <begin position="37"/>
        <end position="393"/>
    </location>
</feature>
<dbReference type="AlphaFoldDB" id="C3MFI1"/>
<dbReference type="EMBL" id="CP001389">
    <property type="protein sequence ID" value="ACP26038.1"/>
    <property type="molecule type" value="Genomic_DNA"/>
</dbReference>
<sequence>MRPGQWTRTKLSQIGAALALPLAAASFLSVALPAAAQQVREFQTQTGTLLVETLAGGLQHPWAVEVMPDGALIITERPGRLRILRDGKLSAAVKGVPDVAEHGQGGLLDIALDPQFSANRALYLTLSARGDGGYGTVLVRATLSADQRSLTDVQEIFRMSRFTRAGQHFGSRIAIDRDGSLFFGIGDRGDGERAQDPRDHAGAILHINADGSIPASNPYRVGTEGRPEIWSKGHRNPQGITFDPADGKLLTVEHGARGGDEVNNPQPGKNYGWPLITYGKDYSGAEIGEGTAKDGLEQPLYYWDPSIAPGALAVYRGSMFPEWNGNLLVAALKYQLLARLERDDTGAITSEERLFDGEFGRIRDVVVAPDGALLMVTDEQNGAVLRVSKAPTQ</sequence>
<proteinExistence type="predicted"/>
<dbReference type="InterPro" id="IPR011041">
    <property type="entry name" value="Quinoprot_gluc/sorb_DH_b-prop"/>
</dbReference>
<reference evidence="3 4" key="1">
    <citation type="journal article" date="2009" name="Appl. Environ. Microbiol.">
        <title>Rhizobium sp. strain NGR234 possesses a remarkable number of secretion systems.</title>
        <authorList>
            <person name="Schmeisser C."/>
            <person name="Liesegang H."/>
            <person name="Krysciak D."/>
            <person name="Bakkou N."/>
            <person name="Le Quere A."/>
            <person name="Wollherr A."/>
            <person name="Heinemeyer I."/>
            <person name="Morgenstern B."/>
            <person name="Pommerening-Roeser A."/>
            <person name="Flores M."/>
            <person name="Palacios R."/>
            <person name="Brenner S."/>
            <person name="Gottschalk G."/>
            <person name="Schmitz R.A."/>
            <person name="Broughton W.J."/>
            <person name="Perret X."/>
            <person name="Strittmatter A.W."/>
            <person name="Streit W.R."/>
        </authorList>
    </citation>
    <scope>NUCLEOTIDE SEQUENCE [LARGE SCALE GENOMIC DNA]</scope>
    <source>
        <strain evidence="4">NBRC 101917 / NGR234</strain>
    </source>
</reference>
<dbReference type="PANTHER" id="PTHR19328">
    <property type="entry name" value="HEDGEHOG-INTERACTING PROTEIN"/>
    <property type="match status" value="1"/>
</dbReference>